<dbReference type="RefSeq" id="WP_349241653.1">
    <property type="nucleotide sequence ID" value="NZ_JAVTTO010000003.1"/>
</dbReference>
<sequence length="497" mass="52488">MKLKLLISLLFFGNILLSHGQWVQIGSDLVGESPGNLFGKSVSLSADGSIVAVGMPVYGGNNVDVAGSVRIFENLNGSWIQIGDDIEGENIDDEFGTSISLSADGSIVAIGAHLNDGNGSDSGHVRVYKNDNGSWLQIGDDIDGETAVDYSGFSVSLSADGNIVAIGAIFNDDNGISSGHVRVFENVNDVWMQIGGDIDGEAAYDDSGYSVSLSDDGSIIAIGAKTNDSNGSNSGHVRVYKNDNGSWIQVGDDIDGEGEGDNSGFSVSLSANGSIVAIGAKWNNDGASNAGHVRVYENINDSWTQIGTDIDGQTNTGNFGYSVSLSANGNIVAIGVPFSNTNGNDTGHISIYENNNGSWMQKGEDIVGSIINGTFGTAVSLSDDGSIVAGGTWRDGYTNTSGRVRIFEFDESLSVKSLEKQQFTVYPNPAVTNISIKSKISFESVAVYDIFGRKIASSIPNISNLEHFFNVQNLSSGVYLIELKKGSQKRVQKFIKK</sequence>
<name>A0ABU3LG45_9FLAO</name>
<dbReference type="InterPro" id="IPR037293">
    <property type="entry name" value="Gal_Oxidase_central_sf"/>
</dbReference>
<gene>
    <name evidence="3" type="ORF">RQM59_08375</name>
</gene>
<reference evidence="3 4" key="1">
    <citation type="submission" date="2023-09" db="EMBL/GenBank/DDBJ databases">
        <title>Novel taxa isolated from Blanes Bay.</title>
        <authorList>
            <person name="Rey-Velasco X."/>
            <person name="Lucena T."/>
        </authorList>
    </citation>
    <scope>NUCLEOTIDE SEQUENCE [LARGE SCALE GENOMIC DNA]</scope>
    <source>
        <strain evidence="3 4">S356</strain>
    </source>
</reference>
<dbReference type="Pfam" id="PF14312">
    <property type="entry name" value="FG-GAP_2"/>
    <property type="match status" value="2"/>
</dbReference>
<proteinExistence type="predicted"/>
<dbReference type="InterPro" id="IPR026444">
    <property type="entry name" value="Secre_tail"/>
</dbReference>
<accession>A0ABU3LG45</accession>
<dbReference type="Pfam" id="PF18962">
    <property type="entry name" value="Por_Secre_tail"/>
    <property type="match status" value="1"/>
</dbReference>
<keyword evidence="1" id="KW-0732">Signal</keyword>
<dbReference type="PANTHER" id="PTHR36220:SF1">
    <property type="entry name" value="GAMMA TUBULIN COMPLEX COMPONENT C-TERMINAL DOMAIN-CONTAINING PROTEIN"/>
    <property type="match status" value="1"/>
</dbReference>
<evidence type="ECO:0000256" key="1">
    <source>
        <dbReference type="ARBA" id="ARBA00022729"/>
    </source>
</evidence>
<evidence type="ECO:0000259" key="2">
    <source>
        <dbReference type="PROSITE" id="PS50927"/>
    </source>
</evidence>
<evidence type="ECO:0000313" key="4">
    <source>
        <dbReference type="Proteomes" id="UP001257277"/>
    </source>
</evidence>
<evidence type="ECO:0000313" key="3">
    <source>
        <dbReference type="EMBL" id="MDT7832393.1"/>
    </source>
</evidence>
<dbReference type="EMBL" id="JAVTTO010000003">
    <property type="protein sequence ID" value="MDT7832393.1"/>
    <property type="molecule type" value="Genomic_DNA"/>
</dbReference>
<organism evidence="3 4">
    <name type="scientific">Asprobacillus argus</name>
    <dbReference type="NCBI Taxonomy" id="3076534"/>
    <lineage>
        <taxon>Bacteria</taxon>
        <taxon>Pseudomonadati</taxon>
        <taxon>Bacteroidota</taxon>
        <taxon>Flavobacteriia</taxon>
        <taxon>Flavobacteriales</taxon>
        <taxon>Flavobacteriaceae</taxon>
        <taxon>Asprobacillus</taxon>
    </lineage>
</organism>
<dbReference type="InterPro" id="IPR013517">
    <property type="entry name" value="FG-GAP"/>
</dbReference>
<protein>
    <submittedName>
        <fullName evidence="3">T9SS type A sorting domain-containing protein</fullName>
    </submittedName>
</protein>
<dbReference type="SUPFAM" id="SSF50965">
    <property type="entry name" value="Galactose oxidase, central domain"/>
    <property type="match status" value="1"/>
</dbReference>
<comment type="caution">
    <text evidence="3">The sequence shown here is derived from an EMBL/GenBank/DDBJ whole genome shotgun (WGS) entry which is preliminary data.</text>
</comment>
<dbReference type="Proteomes" id="UP001257277">
    <property type="component" value="Unassembled WGS sequence"/>
</dbReference>
<dbReference type="InterPro" id="IPR011043">
    <property type="entry name" value="Gal_Oxase/kelch_b-propeller"/>
</dbReference>
<dbReference type="Gene3D" id="2.130.10.80">
    <property type="entry name" value="Galactose oxidase/kelch, beta-propeller"/>
    <property type="match status" value="1"/>
</dbReference>
<dbReference type="PROSITE" id="PS50927">
    <property type="entry name" value="BULB_LECTIN"/>
    <property type="match status" value="1"/>
</dbReference>
<dbReference type="InterPro" id="IPR001480">
    <property type="entry name" value="Bulb-type_lectin_dom"/>
</dbReference>
<keyword evidence="4" id="KW-1185">Reference proteome</keyword>
<dbReference type="PANTHER" id="PTHR36220">
    <property type="entry name" value="UNNAMED PRODUCT"/>
    <property type="match status" value="1"/>
</dbReference>
<feature type="domain" description="Bulb-type lectin" evidence="2">
    <location>
        <begin position="92"/>
        <end position="234"/>
    </location>
</feature>
<dbReference type="NCBIfam" id="TIGR04183">
    <property type="entry name" value="Por_Secre_tail"/>
    <property type="match status" value="1"/>
</dbReference>